<feature type="domain" description="ABC transporter" evidence="5">
    <location>
        <begin position="34"/>
        <end position="131"/>
    </location>
</feature>
<dbReference type="InterPro" id="IPR027417">
    <property type="entry name" value="P-loop_NTPase"/>
</dbReference>
<keyword evidence="4 6" id="KW-0067">ATP-binding</keyword>
<dbReference type="GO" id="GO:0042626">
    <property type="term" value="F:ATPase-coupled transmembrane transporter activity"/>
    <property type="evidence" value="ECO:0007669"/>
    <property type="project" value="TreeGrafter"/>
</dbReference>
<evidence type="ECO:0000259" key="5">
    <source>
        <dbReference type="Pfam" id="PF00005"/>
    </source>
</evidence>
<dbReference type="GO" id="GO:0012505">
    <property type="term" value="C:endomembrane system"/>
    <property type="evidence" value="ECO:0007669"/>
    <property type="project" value="UniProtKB-SubCell"/>
</dbReference>
<keyword evidence="2" id="KW-0677">Repeat</keyword>
<dbReference type="InterPro" id="IPR003439">
    <property type="entry name" value="ABC_transporter-like_ATP-bd"/>
</dbReference>
<dbReference type="GO" id="GO:0016887">
    <property type="term" value="F:ATP hydrolysis activity"/>
    <property type="evidence" value="ECO:0007669"/>
    <property type="project" value="InterPro"/>
</dbReference>
<dbReference type="FunFam" id="3.40.50.300:FF:003838">
    <property type="entry name" value="ATP-dependent bile acid permease, putative"/>
    <property type="match status" value="1"/>
</dbReference>
<protein>
    <submittedName>
        <fullName evidence="6">ATP-binding cassette domain-containing protein</fullName>
    </submittedName>
</protein>
<comment type="subcellular location">
    <subcellularLocation>
        <location evidence="1">Endomembrane system</location>
        <topology evidence="1">Multi-pass membrane protein</topology>
    </subcellularLocation>
</comment>
<sequence>MIESCRPDKSWPAQGRVTFKNYSTKYKTQRDPALKNINIDIKPQEKIGVVGRTGAGKSTLSLALFRLLEATSGSIKIDGIDISRIGLADLRSRLGIIPQDAQAFEGSIRSNLDPFQRYSTETLWKAIELSHLAPHIVAMCQKENKNGHQATPEEMLETKITENG</sequence>
<dbReference type="PANTHER" id="PTHR24223">
    <property type="entry name" value="ATP-BINDING CASSETTE SUB-FAMILY C"/>
    <property type="match status" value="1"/>
</dbReference>
<dbReference type="EMBL" id="SGPY01000076">
    <property type="protein sequence ID" value="MCL6371306.1"/>
    <property type="molecule type" value="Genomic_DNA"/>
</dbReference>
<dbReference type="Proteomes" id="UP001057360">
    <property type="component" value="Unassembled WGS sequence"/>
</dbReference>
<name>A0AAW5GL60_9GAMM</name>
<dbReference type="Gene3D" id="3.40.50.300">
    <property type="entry name" value="P-loop containing nucleotide triphosphate hydrolases"/>
    <property type="match status" value="1"/>
</dbReference>
<evidence type="ECO:0000256" key="1">
    <source>
        <dbReference type="ARBA" id="ARBA00004127"/>
    </source>
</evidence>
<evidence type="ECO:0000256" key="4">
    <source>
        <dbReference type="ARBA" id="ARBA00022840"/>
    </source>
</evidence>
<feature type="non-terminal residue" evidence="6">
    <location>
        <position position="164"/>
    </location>
</feature>
<dbReference type="GO" id="GO:0016020">
    <property type="term" value="C:membrane"/>
    <property type="evidence" value="ECO:0007669"/>
    <property type="project" value="TreeGrafter"/>
</dbReference>
<comment type="caution">
    <text evidence="6">The sequence shown here is derived from an EMBL/GenBank/DDBJ whole genome shotgun (WGS) entry which is preliminary data.</text>
</comment>
<evidence type="ECO:0000256" key="3">
    <source>
        <dbReference type="ARBA" id="ARBA00022741"/>
    </source>
</evidence>
<dbReference type="PANTHER" id="PTHR24223:SF443">
    <property type="entry name" value="MULTIDRUG-RESISTANCE LIKE PROTEIN 1, ISOFORM I"/>
    <property type="match status" value="1"/>
</dbReference>
<dbReference type="GO" id="GO:0005524">
    <property type="term" value="F:ATP binding"/>
    <property type="evidence" value="ECO:0007669"/>
    <property type="project" value="UniProtKB-KW"/>
</dbReference>
<gene>
    <name evidence="6" type="ORF">EXT53_22515</name>
</gene>
<dbReference type="InterPro" id="IPR050173">
    <property type="entry name" value="ABC_transporter_C-like"/>
</dbReference>
<dbReference type="Pfam" id="PF00005">
    <property type="entry name" value="ABC_tran"/>
    <property type="match status" value="1"/>
</dbReference>
<accession>A0AAW5GL60</accession>
<proteinExistence type="predicted"/>
<dbReference type="GO" id="GO:0015127">
    <property type="term" value="F:bilirubin transmembrane transporter activity"/>
    <property type="evidence" value="ECO:0007669"/>
    <property type="project" value="TreeGrafter"/>
</dbReference>
<evidence type="ECO:0000313" key="6">
    <source>
        <dbReference type="EMBL" id="MCL6371306.1"/>
    </source>
</evidence>
<organism evidence="6 7">
    <name type="scientific">Pectobacterium polaris</name>
    <dbReference type="NCBI Taxonomy" id="2042057"/>
    <lineage>
        <taxon>Bacteria</taxon>
        <taxon>Pseudomonadati</taxon>
        <taxon>Pseudomonadota</taxon>
        <taxon>Gammaproteobacteria</taxon>
        <taxon>Enterobacterales</taxon>
        <taxon>Pectobacteriaceae</taxon>
        <taxon>Pectobacterium</taxon>
    </lineage>
</organism>
<keyword evidence="3" id="KW-0547">Nucleotide-binding</keyword>
<reference evidence="6" key="1">
    <citation type="submission" date="2019-02" db="EMBL/GenBank/DDBJ databases">
        <title>New Zealand Erwinia strains with phe-tRNA free attachment sites.</title>
        <authorList>
            <person name="Nunes-Leite L."/>
            <person name="Pitman A.R."/>
        </authorList>
    </citation>
    <scope>NUCLEOTIDE SEQUENCE</scope>
    <source>
        <strain evidence="6">Ec-140</strain>
    </source>
</reference>
<dbReference type="AlphaFoldDB" id="A0AAW5GL60"/>
<evidence type="ECO:0000256" key="2">
    <source>
        <dbReference type="ARBA" id="ARBA00022737"/>
    </source>
</evidence>
<evidence type="ECO:0000313" key="7">
    <source>
        <dbReference type="Proteomes" id="UP001057360"/>
    </source>
</evidence>
<dbReference type="SUPFAM" id="SSF52540">
    <property type="entry name" value="P-loop containing nucleoside triphosphate hydrolases"/>
    <property type="match status" value="1"/>
</dbReference>